<reference evidence="6" key="1">
    <citation type="submission" date="2020-10" db="EMBL/GenBank/DDBJ databases">
        <authorList>
            <person name="Han B."/>
            <person name="Lu T."/>
            <person name="Zhao Q."/>
            <person name="Huang X."/>
            <person name="Zhao Y."/>
        </authorList>
    </citation>
    <scope>NUCLEOTIDE SEQUENCE</scope>
</reference>
<gene>
    <name evidence="6" type="ORF">NCGR_LOCUS51152</name>
</gene>
<dbReference type="InterPro" id="IPR013783">
    <property type="entry name" value="Ig-like_fold"/>
</dbReference>
<evidence type="ECO:0000256" key="4">
    <source>
        <dbReference type="SAM" id="SignalP"/>
    </source>
</evidence>
<feature type="chain" id="PRO_5032772221" description="Fibronectin type III-like domain-containing protein" evidence="4">
    <location>
        <begin position="22"/>
        <end position="858"/>
    </location>
</feature>
<name>A0A811RCZ4_9POAL</name>
<dbReference type="Pfam" id="PF01915">
    <property type="entry name" value="Glyco_hydro_3_C"/>
    <property type="match status" value="1"/>
</dbReference>
<dbReference type="InterPro" id="IPR036962">
    <property type="entry name" value="Glyco_hydro_3_N_sf"/>
</dbReference>
<keyword evidence="3" id="KW-0326">Glycosidase</keyword>
<protein>
    <recommendedName>
        <fullName evidence="5">Fibronectin type III-like domain-containing protein</fullName>
    </recommendedName>
</protein>
<dbReference type="OrthoDB" id="47059at2759"/>
<evidence type="ECO:0000256" key="2">
    <source>
        <dbReference type="ARBA" id="ARBA00022801"/>
    </source>
</evidence>
<dbReference type="SUPFAM" id="SSF52279">
    <property type="entry name" value="Beta-D-glucan exohydrolase, C-terminal domain"/>
    <property type="match status" value="1"/>
</dbReference>
<evidence type="ECO:0000313" key="6">
    <source>
        <dbReference type="EMBL" id="CAD6267847.1"/>
    </source>
</evidence>
<dbReference type="InterPro" id="IPR002772">
    <property type="entry name" value="Glyco_hydro_3_C"/>
</dbReference>
<dbReference type="SUPFAM" id="SSF51445">
    <property type="entry name" value="(Trans)glycosidases"/>
    <property type="match status" value="1"/>
</dbReference>
<dbReference type="InterPro" id="IPR026891">
    <property type="entry name" value="Fn3-like"/>
</dbReference>
<dbReference type="GO" id="GO:0045493">
    <property type="term" value="P:xylan catabolic process"/>
    <property type="evidence" value="ECO:0007669"/>
    <property type="project" value="InterPro"/>
</dbReference>
<dbReference type="InterPro" id="IPR036881">
    <property type="entry name" value="Glyco_hydro_3_C_sf"/>
</dbReference>
<evidence type="ECO:0000256" key="3">
    <source>
        <dbReference type="ARBA" id="ARBA00023295"/>
    </source>
</evidence>
<dbReference type="PANTHER" id="PTHR42721">
    <property type="entry name" value="SUGAR HYDROLASE-RELATED"/>
    <property type="match status" value="1"/>
</dbReference>
<keyword evidence="1 4" id="KW-0732">Signal</keyword>
<dbReference type="AlphaFoldDB" id="A0A811RCZ4"/>
<dbReference type="EMBL" id="CAJGYO010000014">
    <property type="protein sequence ID" value="CAD6267847.1"/>
    <property type="molecule type" value="Genomic_DNA"/>
</dbReference>
<sequence>MAAVSSSRLLFLAASLLYCGSTVIVPVASTASSRTHHHHHPAATLLPSSVTSPNTTVAFTGGKVYTKVCDAARFAELGLDMASFPYCNASLPYAERVRDLIGWMTVEEKVRNLGDLSAGAPRVGLPPYRWWAEALHGVASTGPATLFDDVGATNHSGRVAVNNATVFANVINSAASFNETLWKAIGQAVSTEARAMYNLGKGGLTYWSPNINVVRDPRWGRALETPGEDPYVVGRYAVNFVRGMQDVPGHDAGDGGDPFSRPIKTSTCCKHYAAYDLDNWLNHTRFDYDARVTERDMAETFLRPFEMCVREGDASSVMCSFNLVNGVPACTDARFLSQTVRGDWGLHGYIVSDCDAVQVITEDVRWLNLTGAEASAAAIRAGLDLDCGQSWKVRKDDGRMVGDFLSNFSLAAVAQGKIRESDIDNALRNQFMTLMRVGYFDNIPQYASLNETDICTAEHKTLALDGARQGIVLLKNHGNLLPCWTPTRSVPSPCTARTSGRRKESWTQATQARPPCRYVTPREGISKHVKISHHAKTTIYVGGINLHIEMEGNDREDLLLPKNQTEEVLRAAAASPNPIILVLLSGGGLDVSFAHNHPKIGAIVWAGYPGGEGGTAIADVIFGRYNPGGRLPLTWYKNKYIEQIPMTSMELRPVTKHGYPGRTYKFYSGPEVLYPFGYGLSYTKFLYETSCNGTTVMMPVAGGHCKGLSYRPSALSSFASSALPSCQAINVDGHACEETVSFNVSVVNGGSRDGSHAVLVYTVPPPEVADAPIKQVAAFRRVFVPAGSTVTEKFTLNVCRAFGIVERTAYKVVPSGVSTVLVQNGDSSVSFPVKIDFSVWSLLAKLSVHCNGLIKSIY</sequence>
<feature type="domain" description="Fibronectin type III-like" evidence="5">
    <location>
        <begin position="756"/>
        <end position="828"/>
    </location>
</feature>
<keyword evidence="2" id="KW-0378">Hydrolase</keyword>
<feature type="signal peptide" evidence="4">
    <location>
        <begin position="1"/>
        <end position="21"/>
    </location>
</feature>
<dbReference type="Proteomes" id="UP000604825">
    <property type="component" value="Unassembled WGS sequence"/>
</dbReference>
<dbReference type="GO" id="GO:0046556">
    <property type="term" value="F:alpha-L-arabinofuranosidase activity"/>
    <property type="evidence" value="ECO:0007669"/>
    <property type="project" value="TreeGrafter"/>
</dbReference>
<dbReference type="Pfam" id="PF00933">
    <property type="entry name" value="Glyco_hydro_3"/>
    <property type="match status" value="1"/>
</dbReference>
<dbReference type="GO" id="GO:0009044">
    <property type="term" value="F:xylan 1,4-beta-xylosidase activity"/>
    <property type="evidence" value="ECO:0007669"/>
    <property type="project" value="InterPro"/>
</dbReference>
<dbReference type="InterPro" id="IPR017853">
    <property type="entry name" value="GH"/>
</dbReference>
<dbReference type="Gene3D" id="3.40.50.1700">
    <property type="entry name" value="Glycoside hydrolase family 3 C-terminal domain"/>
    <property type="match status" value="1"/>
</dbReference>
<dbReference type="PANTHER" id="PTHR42721:SF46">
    <property type="entry name" value="GLYCOSYL HYDROLASE FAMILY 3 C TERMINAL DOMAIN CONTAINING PROTEIN"/>
    <property type="match status" value="1"/>
</dbReference>
<evidence type="ECO:0000256" key="1">
    <source>
        <dbReference type="ARBA" id="ARBA00022729"/>
    </source>
</evidence>
<evidence type="ECO:0000313" key="7">
    <source>
        <dbReference type="Proteomes" id="UP000604825"/>
    </source>
</evidence>
<dbReference type="GO" id="GO:0031222">
    <property type="term" value="P:arabinan catabolic process"/>
    <property type="evidence" value="ECO:0007669"/>
    <property type="project" value="TreeGrafter"/>
</dbReference>
<accession>A0A811RCZ4</accession>
<dbReference type="SMART" id="SM01217">
    <property type="entry name" value="Fn3_like"/>
    <property type="match status" value="1"/>
</dbReference>
<keyword evidence="7" id="KW-1185">Reference proteome</keyword>
<organism evidence="6 7">
    <name type="scientific">Miscanthus lutarioriparius</name>
    <dbReference type="NCBI Taxonomy" id="422564"/>
    <lineage>
        <taxon>Eukaryota</taxon>
        <taxon>Viridiplantae</taxon>
        <taxon>Streptophyta</taxon>
        <taxon>Embryophyta</taxon>
        <taxon>Tracheophyta</taxon>
        <taxon>Spermatophyta</taxon>
        <taxon>Magnoliopsida</taxon>
        <taxon>Liliopsida</taxon>
        <taxon>Poales</taxon>
        <taxon>Poaceae</taxon>
        <taxon>PACMAD clade</taxon>
        <taxon>Panicoideae</taxon>
        <taxon>Andropogonodae</taxon>
        <taxon>Andropogoneae</taxon>
        <taxon>Saccharinae</taxon>
        <taxon>Miscanthus</taxon>
    </lineage>
</organism>
<dbReference type="InterPro" id="IPR001764">
    <property type="entry name" value="Glyco_hydro_3_N"/>
</dbReference>
<comment type="caution">
    <text evidence="6">The sequence shown here is derived from an EMBL/GenBank/DDBJ whole genome shotgun (WGS) entry which is preliminary data.</text>
</comment>
<dbReference type="Gene3D" id="3.20.20.300">
    <property type="entry name" value="Glycoside hydrolase, family 3, N-terminal domain"/>
    <property type="match status" value="1"/>
</dbReference>
<evidence type="ECO:0000259" key="5">
    <source>
        <dbReference type="SMART" id="SM01217"/>
    </source>
</evidence>
<dbReference type="Gene3D" id="2.60.40.10">
    <property type="entry name" value="Immunoglobulins"/>
    <property type="match status" value="1"/>
</dbReference>
<dbReference type="FunFam" id="3.20.20.300:FF:000010">
    <property type="entry name" value="Putative beta-D-xylosidase 5"/>
    <property type="match status" value="1"/>
</dbReference>
<proteinExistence type="predicted"/>
<dbReference type="Pfam" id="PF14310">
    <property type="entry name" value="Fn3-like"/>
    <property type="match status" value="1"/>
</dbReference>
<dbReference type="InterPro" id="IPR044993">
    <property type="entry name" value="BXL"/>
</dbReference>